<keyword evidence="2" id="KW-0812">Transmembrane</keyword>
<evidence type="ECO:0000256" key="2">
    <source>
        <dbReference type="SAM" id="Phobius"/>
    </source>
</evidence>
<dbReference type="Proteomes" id="UP000034539">
    <property type="component" value="Unassembled WGS sequence"/>
</dbReference>
<feature type="region of interest" description="Disordered" evidence="1">
    <location>
        <begin position="41"/>
        <end position="168"/>
    </location>
</feature>
<feature type="compositionally biased region" description="Polar residues" evidence="1">
    <location>
        <begin position="608"/>
        <end position="646"/>
    </location>
</feature>
<feature type="transmembrane region" description="Helical" evidence="2">
    <location>
        <begin position="753"/>
        <end position="770"/>
    </location>
</feature>
<feature type="compositionally biased region" description="Low complexity" evidence="1">
    <location>
        <begin position="44"/>
        <end position="55"/>
    </location>
</feature>
<feature type="region of interest" description="Disordered" evidence="1">
    <location>
        <begin position="358"/>
        <end position="431"/>
    </location>
</feature>
<name>A0A0G0PUY5_9BACT</name>
<evidence type="ECO:0000313" key="3">
    <source>
        <dbReference type="EMBL" id="KKR31703.1"/>
    </source>
</evidence>
<reference evidence="3 4" key="1">
    <citation type="journal article" date="2015" name="Nature">
        <title>rRNA introns, odd ribosomes, and small enigmatic genomes across a large radiation of phyla.</title>
        <authorList>
            <person name="Brown C.T."/>
            <person name="Hug L.A."/>
            <person name="Thomas B.C."/>
            <person name="Sharon I."/>
            <person name="Castelle C.J."/>
            <person name="Singh A."/>
            <person name="Wilkins M.J."/>
            <person name="Williams K.H."/>
            <person name="Banfield J.F."/>
        </authorList>
    </citation>
    <scope>NUCLEOTIDE SEQUENCE [LARGE SCALE GENOMIC DNA]</scope>
</reference>
<feature type="compositionally biased region" description="Polar residues" evidence="1">
    <location>
        <begin position="372"/>
        <end position="387"/>
    </location>
</feature>
<feature type="compositionally biased region" description="Low complexity" evidence="1">
    <location>
        <begin position="358"/>
        <end position="368"/>
    </location>
</feature>
<sequence length="789" mass="81451">MRNKGKLNKLVGILLSLFLLAGSFSPYLPVYGEDIPAIPPTSAPAPREAISAPAPTSAPAPRDPTKAPDPTSVPETVNPTSVPDSITAPSPTGSNIYTPTPTGTENSTGNPAVTPTGSVDSTAVPTGVGIGDTQSQYGEVNDPKNTLTGPGSTNYATENNTTTVSTENSNKADLLNKLNAISNSGFNTANLNTLNGNVYSGDSFSTLTILNKLNSNFSGYGNVGTFNIYDNHTGDITFTMADSAATNSFSSATPTVSSNSGTGPNSDNIADANNKVIVNEANGNDAKINNDINLSAVTGGNAASQNTGNGTVKTGDATAFGNILNFANTNLSVDKWLIGIVNIFGNLAGNIILPHDAATASSSSGTAGDMAINSNTGPDSDNIASTDNNKSTEINNTNNANINTDLDMAANTGENQSNLNTGGGSVATGNSEVDVNKTTVANTNATGDTVWLVIVNQLGKWVGFIVGAPYGSKVASSSNMNALTQTGTGNNSGNNMTGPDSNNQASVSNSEENSTVNTNNATINNNIKVSADTGHNDASYNTGAGNIQTGDAKAGLNLVDFVNTNVVAKKFVTILVNVFGSFVGDIIPPDQKASGTTTLSMSGSTNTAGGSVTPTASPTGITSGNETTLQNQDQNNQEAVSGNSSRIGGVVSFDEASDNGSFSDQVQAVSYSDNYNQSPASNSRNLRVTNGGRQNVSLWYSDYISTNYGPTPLPTQVPAKTGSLRGVFLSPVFAKESEPTAGGMLFAGTKLRINIYWLTFIPATFLFMLIKRRRRFISQKIIKVLEVIL</sequence>
<proteinExistence type="predicted"/>
<organism evidence="3 4">
    <name type="scientific">Candidatus Gottesmanbacteria bacterium GW2011_GWC2_39_8</name>
    <dbReference type="NCBI Taxonomy" id="1618450"/>
    <lineage>
        <taxon>Bacteria</taxon>
        <taxon>Candidatus Gottesmaniibacteriota</taxon>
    </lineage>
</organism>
<feature type="region of interest" description="Disordered" evidence="1">
    <location>
        <begin position="481"/>
        <end position="522"/>
    </location>
</feature>
<feature type="compositionally biased region" description="Low complexity" evidence="1">
    <location>
        <begin position="388"/>
        <end position="404"/>
    </location>
</feature>
<evidence type="ECO:0000256" key="1">
    <source>
        <dbReference type="SAM" id="MobiDB-lite"/>
    </source>
</evidence>
<feature type="compositionally biased region" description="Low complexity" evidence="1">
    <location>
        <begin position="484"/>
        <end position="498"/>
    </location>
</feature>
<comment type="caution">
    <text evidence="3">The sequence shown here is derived from an EMBL/GenBank/DDBJ whole genome shotgun (WGS) entry which is preliminary data.</text>
</comment>
<keyword evidence="2" id="KW-1133">Transmembrane helix</keyword>
<feature type="compositionally biased region" description="Polar residues" evidence="1">
    <location>
        <begin position="132"/>
        <end position="156"/>
    </location>
</feature>
<dbReference type="EMBL" id="LBXN01000063">
    <property type="protein sequence ID" value="KKR31703.1"/>
    <property type="molecule type" value="Genomic_DNA"/>
</dbReference>
<evidence type="ECO:0000313" key="4">
    <source>
        <dbReference type="Proteomes" id="UP000034539"/>
    </source>
</evidence>
<feature type="region of interest" description="Disordered" evidence="1">
    <location>
        <begin position="595"/>
        <end position="647"/>
    </location>
</feature>
<keyword evidence="2" id="KW-0472">Membrane</keyword>
<feature type="compositionally biased region" description="Low complexity" evidence="1">
    <location>
        <begin position="506"/>
        <end position="522"/>
    </location>
</feature>
<accession>A0A0G0PUY5</accession>
<protein>
    <submittedName>
        <fullName evidence="3">Uncharacterized protein</fullName>
    </submittedName>
</protein>
<feature type="compositionally biased region" description="Low complexity" evidence="1">
    <location>
        <begin position="157"/>
        <end position="168"/>
    </location>
</feature>
<dbReference type="AlphaFoldDB" id="A0A0G0PUY5"/>
<gene>
    <name evidence="3" type="ORF">UT63_C0063G0016</name>
</gene>
<feature type="compositionally biased region" description="Polar residues" evidence="1">
    <location>
        <begin position="73"/>
        <end position="124"/>
    </location>
</feature>
<feature type="compositionally biased region" description="Low complexity" evidence="1">
    <location>
        <begin position="595"/>
        <end position="607"/>
    </location>
</feature>